<evidence type="ECO:0000313" key="2">
    <source>
        <dbReference type="Proteomes" id="UP000789396"/>
    </source>
</evidence>
<sequence length="85" mass="9237">MLKSLNVPVTKILAVHQRDATKAKNADSDTANSLKAETEAGLVNGLIGIIQDILFEENQTLPPLHTAVFIIFDDYKGSTISNLEN</sequence>
<proteinExistence type="predicted"/>
<reference evidence="1" key="1">
    <citation type="submission" date="2021-06" db="EMBL/GenBank/DDBJ databases">
        <authorList>
            <person name="Kallberg Y."/>
            <person name="Tangrot J."/>
            <person name="Rosling A."/>
        </authorList>
    </citation>
    <scope>NUCLEOTIDE SEQUENCE</scope>
    <source>
        <strain evidence="1">IN212</strain>
    </source>
</reference>
<protein>
    <submittedName>
        <fullName evidence="1">7610_t:CDS:1</fullName>
    </submittedName>
</protein>
<accession>A0A9N9JJ40</accession>
<organism evidence="1 2">
    <name type="scientific">Racocetra fulgida</name>
    <dbReference type="NCBI Taxonomy" id="60492"/>
    <lineage>
        <taxon>Eukaryota</taxon>
        <taxon>Fungi</taxon>
        <taxon>Fungi incertae sedis</taxon>
        <taxon>Mucoromycota</taxon>
        <taxon>Glomeromycotina</taxon>
        <taxon>Glomeromycetes</taxon>
        <taxon>Diversisporales</taxon>
        <taxon>Gigasporaceae</taxon>
        <taxon>Racocetra</taxon>
    </lineage>
</organism>
<gene>
    <name evidence="1" type="ORF">RFULGI_LOCUS16169</name>
</gene>
<feature type="non-terminal residue" evidence="1">
    <location>
        <position position="85"/>
    </location>
</feature>
<keyword evidence="2" id="KW-1185">Reference proteome</keyword>
<dbReference type="AlphaFoldDB" id="A0A9N9JJ40"/>
<dbReference type="OrthoDB" id="1874373at2759"/>
<dbReference type="Proteomes" id="UP000789396">
    <property type="component" value="Unassembled WGS sequence"/>
</dbReference>
<dbReference type="EMBL" id="CAJVPZ010055891">
    <property type="protein sequence ID" value="CAG8785063.1"/>
    <property type="molecule type" value="Genomic_DNA"/>
</dbReference>
<comment type="caution">
    <text evidence="1">The sequence shown here is derived from an EMBL/GenBank/DDBJ whole genome shotgun (WGS) entry which is preliminary data.</text>
</comment>
<evidence type="ECO:0000313" key="1">
    <source>
        <dbReference type="EMBL" id="CAG8785063.1"/>
    </source>
</evidence>
<name>A0A9N9JJ40_9GLOM</name>